<feature type="region of interest" description="Disordered" evidence="1">
    <location>
        <begin position="1"/>
        <end position="30"/>
    </location>
</feature>
<accession>A0A6L6I8L7</accession>
<dbReference type="Proteomes" id="UP000486847">
    <property type="component" value="Unassembled WGS sequence"/>
</dbReference>
<dbReference type="EMBL" id="WCEW01000033">
    <property type="protein sequence ID" value="MTE91426.1"/>
    <property type="molecule type" value="Genomic_DNA"/>
</dbReference>
<name>A0A6L6I8L7_ECOLX</name>
<evidence type="ECO:0000313" key="3">
    <source>
        <dbReference type="Proteomes" id="UP000486847"/>
    </source>
</evidence>
<feature type="compositionally biased region" description="Basic and acidic residues" evidence="1">
    <location>
        <begin position="9"/>
        <end position="30"/>
    </location>
</feature>
<sequence>RVRMWSDQARQKLGQEAKAMLEKMQEKKDS</sequence>
<feature type="non-terminal residue" evidence="2">
    <location>
        <position position="1"/>
    </location>
</feature>
<comment type="caution">
    <text evidence="2">The sequence shown here is derived from an EMBL/GenBank/DDBJ whole genome shotgun (WGS) entry which is preliminary data.</text>
</comment>
<reference evidence="2 3" key="1">
    <citation type="submission" date="2019-10" db="EMBL/GenBank/DDBJ databases">
        <title>Comparative genomic analysis of antimicrobial resistant Escherichia coli of diverse origin.</title>
        <authorList>
            <person name="Ghatak S."/>
            <person name="Milton A.P."/>
            <person name="Rhetso K."/>
            <person name="Purkait D."/>
            <person name="Das S."/>
            <person name="Puro K.-U."/>
            <person name="Shakuntala I."/>
            <person name="Sen A."/>
            <person name="Sanjukta R."/>
            <person name="Priya G.B."/>
            <person name="Mawlong M."/>
            <person name="Lyngdoh V."/>
            <person name="Rynghang J."/>
            <person name="Mawphlang B.L."/>
        </authorList>
    </citation>
    <scope>NUCLEOTIDE SEQUENCE [LARGE SCALE GENOMIC DNA]</scope>
    <source>
        <strain evidence="2 3">SE161</strain>
    </source>
</reference>
<proteinExistence type="predicted"/>
<protein>
    <submittedName>
        <fullName evidence="2">Transcriptional regulator</fullName>
    </submittedName>
</protein>
<gene>
    <name evidence="2" type="ORF">F9B07_21905</name>
</gene>
<evidence type="ECO:0000313" key="2">
    <source>
        <dbReference type="EMBL" id="MTE91426.1"/>
    </source>
</evidence>
<organism evidence="2 3">
    <name type="scientific">Escherichia coli</name>
    <dbReference type="NCBI Taxonomy" id="562"/>
    <lineage>
        <taxon>Bacteria</taxon>
        <taxon>Pseudomonadati</taxon>
        <taxon>Pseudomonadota</taxon>
        <taxon>Gammaproteobacteria</taxon>
        <taxon>Enterobacterales</taxon>
        <taxon>Enterobacteriaceae</taxon>
        <taxon>Escherichia</taxon>
    </lineage>
</organism>
<dbReference type="AlphaFoldDB" id="A0A6L6I8L7"/>
<evidence type="ECO:0000256" key="1">
    <source>
        <dbReference type="SAM" id="MobiDB-lite"/>
    </source>
</evidence>